<comment type="similarity">
    <text evidence="5">Belongs to the bacteriophage holin family. Cp-1 holin subfamily.</text>
</comment>
<comment type="subcellular location">
    <subcellularLocation>
        <location evidence="1">Membrane</location>
        <topology evidence="1">Multi-pass membrane protein</topology>
    </subcellularLocation>
</comment>
<keyword evidence="3 6" id="KW-1133">Transmembrane helix</keyword>
<evidence type="ECO:0000256" key="5">
    <source>
        <dbReference type="ARBA" id="ARBA00023600"/>
    </source>
</evidence>
<dbReference type="EMBL" id="JBHTBW010000071">
    <property type="protein sequence ID" value="MFC7443041.1"/>
    <property type="molecule type" value="Genomic_DNA"/>
</dbReference>
<dbReference type="Proteomes" id="UP001596500">
    <property type="component" value="Unassembled WGS sequence"/>
</dbReference>
<dbReference type="NCBIfam" id="TIGR01593">
    <property type="entry name" value="holin_tox_secr"/>
    <property type="match status" value="1"/>
</dbReference>
<dbReference type="InterPro" id="IPR006480">
    <property type="entry name" value="Phage_holin_4_1"/>
</dbReference>
<evidence type="ECO:0000256" key="3">
    <source>
        <dbReference type="ARBA" id="ARBA00022989"/>
    </source>
</evidence>
<evidence type="ECO:0000313" key="7">
    <source>
        <dbReference type="EMBL" id="MFC7443041.1"/>
    </source>
</evidence>
<keyword evidence="2 6" id="KW-0812">Transmembrane</keyword>
<evidence type="ECO:0000256" key="2">
    <source>
        <dbReference type="ARBA" id="ARBA00022692"/>
    </source>
</evidence>
<keyword evidence="4 6" id="KW-0472">Membrane</keyword>
<accession>A0ABW2RQ25</accession>
<evidence type="ECO:0000256" key="1">
    <source>
        <dbReference type="ARBA" id="ARBA00004141"/>
    </source>
</evidence>
<feature type="transmembrane region" description="Helical" evidence="6">
    <location>
        <begin position="7"/>
        <end position="35"/>
    </location>
</feature>
<gene>
    <name evidence="7" type="ORF">ACFQNG_18390</name>
</gene>
<dbReference type="RefSeq" id="WP_379867352.1">
    <property type="nucleotide sequence ID" value="NZ_JBHTBW010000071.1"/>
</dbReference>
<keyword evidence="8" id="KW-1185">Reference proteome</keyword>
<organism evidence="7 8">
    <name type="scientific">Laceyella putida</name>
    <dbReference type="NCBI Taxonomy" id="110101"/>
    <lineage>
        <taxon>Bacteria</taxon>
        <taxon>Bacillati</taxon>
        <taxon>Bacillota</taxon>
        <taxon>Bacilli</taxon>
        <taxon>Bacillales</taxon>
        <taxon>Thermoactinomycetaceae</taxon>
        <taxon>Laceyella</taxon>
    </lineage>
</organism>
<name>A0ABW2RQ25_9BACL</name>
<sequence>MKAATGILGGIASFLWGGISQALITLFALACIDYVSGVIASGKQGKLSSRVGNNGIPGKVLMFMVVAVANLLDQTLSDGHMLRDATIAFYIANEVISIIENIGRAGVPIPDVIRKAVAVLSEKGNADKGSDKE</sequence>
<dbReference type="Pfam" id="PF05105">
    <property type="entry name" value="Phage_holin_4_1"/>
    <property type="match status" value="1"/>
</dbReference>
<evidence type="ECO:0000313" key="8">
    <source>
        <dbReference type="Proteomes" id="UP001596500"/>
    </source>
</evidence>
<evidence type="ECO:0000256" key="6">
    <source>
        <dbReference type="SAM" id="Phobius"/>
    </source>
</evidence>
<protein>
    <submittedName>
        <fullName evidence="7">Holin family protein</fullName>
    </submittedName>
</protein>
<reference evidence="8" key="1">
    <citation type="journal article" date="2019" name="Int. J. Syst. Evol. Microbiol.">
        <title>The Global Catalogue of Microorganisms (GCM) 10K type strain sequencing project: providing services to taxonomists for standard genome sequencing and annotation.</title>
        <authorList>
            <consortium name="The Broad Institute Genomics Platform"/>
            <consortium name="The Broad Institute Genome Sequencing Center for Infectious Disease"/>
            <person name="Wu L."/>
            <person name="Ma J."/>
        </authorList>
    </citation>
    <scope>NUCLEOTIDE SEQUENCE [LARGE SCALE GENOMIC DNA]</scope>
    <source>
        <strain evidence="8">CGMCC 1.12942</strain>
    </source>
</reference>
<proteinExistence type="inferred from homology"/>
<comment type="caution">
    <text evidence="7">The sequence shown here is derived from an EMBL/GenBank/DDBJ whole genome shotgun (WGS) entry which is preliminary data.</text>
</comment>
<dbReference type="PROSITE" id="PS51257">
    <property type="entry name" value="PROKAR_LIPOPROTEIN"/>
    <property type="match status" value="1"/>
</dbReference>
<evidence type="ECO:0000256" key="4">
    <source>
        <dbReference type="ARBA" id="ARBA00023136"/>
    </source>
</evidence>